<proteinExistence type="predicted"/>
<evidence type="ECO:0000313" key="2">
    <source>
        <dbReference type="Proteomes" id="UP000789525"/>
    </source>
</evidence>
<accession>A0ACA9P3E1</accession>
<evidence type="ECO:0000313" key="1">
    <source>
        <dbReference type="EMBL" id="CAG8682463.1"/>
    </source>
</evidence>
<keyword evidence="2" id="KW-1185">Reference proteome</keyword>
<dbReference type="Proteomes" id="UP000789525">
    <property type="component" value="Unassembled WGS sequence"/>
</dbReference>
<sequence length="394" mass="43747">MYWDSDEGHAELESYANGQWQNCQLGDNDVAVGCIHPGFGADIIAIEGDVEEDFEHAISAGSVSFMEPSNGFSSSGQDSAVSRARRMSWDRPAPLPHDAIQHESLTWDHEEPIPRTRQHPDGQPHDRPFRHEVHSQASDLDSPIYQAGELDDTVHLTSQNTVWRRSAPYERDLELRRRGDRNRGDQRAGDALKAVGKSIRRASVRVVNFQAKNMDDRPVKLDDVDEYPDTTLNAVQEQPGPHLRGKTLGIFGPKNPIRVFMHKMLSSPFTEATILLLIIINAVILTIQSVRQVFQQIQPGPGYFHSWEDLVLLGLFGAYTIEALSTSNGKAPLPPNSLASNPVSPTVLGASVLRRRHRAMDSPEWTRRKPTRTSAATPDSRQLLASVNQLPAAG</sequence>
<reference evidence="1" key="1">
    <citation type="submission" date="2021-06" db="EMBL/GenBank/DDBJ databases">
        <authorList>
            <person name="Kallberg Y."/>
            <person name="Tangrot J."/>
            <person name="Rosling A."/>
        </authorList>
    </citation>
    <scope>NUCLEOTIDE SEQUENCE</scope>
    <source>
        <strain evidence="1">CL356</strain>
    </source>
</reference>
<organism evidence="1 2">
    <name type="scientific">Acaulospora colombiana</name>
    <dbReference type="NCBI Taxonomy" id="27376"/>
    <lineage>
        <taxon>Eukaryota</taxon>
        <taxon>Fungi</taxon>
        <taxon>Fungi incertae sedis</taxon>
        <taxon>Mucoromycota</taxon>
        <taxon>Glomeromycotina</taxon>
        <taxon>Glomeromycetes</taxon>
        <taxon>Diversisporales</taxon>
        <taxon>Acaulosporaceae</taxon>
        <taxon>Acaulospora</taxon>
    </lineage>
</organism>
<name>A0ACA9P3E1_9GLOM</name>
<comment type="caution">
    <text evidence="1">The sequence shown here is derived from an EMBL/GenBank/DDBJ whole genome shotgun (WGS) entry which is preliminary data.</text>
</comment>
<protein>
    <submittedName>
        <fullName evidence="1">16593_t:CDS:1</fullName>
    </submittedName>
</protein>
<gene>
    <name evidence="1" type="ORF">ACOLOM_LOCUS9403</name>
</gene>
<dbReference type="EMBL" id="CAJVPT010027158">
    <property type="protein sequence ID" value="CAG8682463.1"/>
    <property type="molecule type" value="Genomic_DNA"/>
</dbReference>